<evidence type="ECO:0000256" key="13">
    <source>
        <dbReference type="ARBA" id="ARBA00038849"/>
    </source>
</evidence>
<comment type="subunit">
    <text evidence="12">Interacts with PEX5, probably required to target it into peroxisomes.</text>
</comment>
<dbReference type="GO" id="GO:0019166">
    <property type="term" value="F:trans-2-enoyl-CoA reductase (NADPH) activity"/>
    <property type="evidence" value="ECO:0007669"/>
    <property type="project" value="UniProtKB-EC"/>
</dbReference>
<comment type="catalytic activity">
    <reaction evidence="16">
        <text>(2E)-tetradecenoyl-CoA + NADPH + H(+) = tetradecanoyl-CoA + NADP(+)</text>
        <dbReference type="Rhea" id="RHEA:44968"/>
        <dbReference type="ChEBI" id="CHEBI:15378"/>
        <dbReference type="ChEBI" id="CHEBI:57385"/>
        <dbReference type="ChEBI" id="CHEBI:57783"/>
        <dbReference type="ChEBI" id="CHEBI:58349"/>
        <dbReference type="ChEBI" id="CHEBI:61405"/>
    </reaction>
    <physiologicalReaction direction="left-to-right" evidence="16">
        <dbReference type="Rhea" id="RHEA:44969"/>
    </physiologicalReaction>
</comment>
<evidence type="ECO:0000313" key="22">
    <source>
        <dbReference type="EMBL" id="KOF92406.1"/>
    </source>
</evidence>
<dbReference type="AlphaFoldDB" id="A0A0L8HT64"/>
<keyword evidence="6" id="KW-0521">NADP</keyword>
<reference evidence="22" key="1">
    <citation type="submission" date="2015-07" db="EMBL/GenBank/DDBJ databases">
        <title>MeaNS - Measles Nucleotide Surveillance Program.</title>
        <authorList>
            <person name="Tran T."/>
            <person name="Druce J."/>
        </authorList>
    </citation>
    <scope>NUCLEOTIDE SEQUENCE</scope>
    <source>
        <strain evidence="22">UCB-OBI-ISO-001</strain>
        <tissue evidence="22">Gonad</tissue>
    </source>
</reference>
<dbReference type="GO" id="GO:0005777">
    <property type="term" value="C:peroxisome"/>
    <property type="evidence" value="ECO:0007669"/>
    <property type="project" value="UniProtKB-SubCell"/>
</dbReference>
<evidence type="ECO:0000256" key="5">
    <source>
        <dbReference type="ARBA" id="ARBA00022832"/>
    </source>
</evidence>
<keyword evidence="8" id="KW-0443">Lipid metabolism</keyword>
<keyword evidence="5" id="KW-0276">Fatty acid metabolism</keyword>
<evidence type="ECO:0000256" key="2">
    <source>
        <dbReference type="ARBA" id="ARBA00005189"/>
    </source>
</evidence>
<evidence type="ECO:0000256" key="3">
    <source>
        <dbReference type="ARBA" id="ARBA00022516"/>
    </source>
</evidence>
<comment type="catalytic activity">
    <reaction evidence="15">
        <text>(2E)-dodecenoyl-CoA + NADPH + H(+) = dodecanoyl-CoA + NADP(+)</text>
        <dbReference type="Rhea" id="RHEA:44964"/>
        <dbReference type="ChEBI" id="CHEBI:15378"/>
        <dbReference type="ChEBI" id="CHEBI:57330"/>
        <dbReference type="ChEBI" id="CHEBI:57375"/>
        <dbReference type="ChEBI" id="CHEBI:57783"/>
        <dbReference type="ChEBI" id="CHEBI:58349"/>
    </reaction>
    <physiologicalReaction direction="left-to-right" evidence="15">
        <dbReference type="Rhea" id="RHEA:44965"/>
    </physiologicalReaction>
</comment>
<evidence type="ECO:0000256" key="21">
    <source>
        <dbReference type="SAM" id="MobiDB-lite"/>
    </source>
</evidence>
<comment type="catalytic activity">
    <reaction evidence="20">
        <text>(2E)-octenoyl-CoA + NADPH + H(+) = octanoyl-CoA + NADP(+)</text>
        <dbReference type="Rhea" id="RHEA:44952"/>
        <dbReference type="ChEBI" id="CHEBI:15378"/>
        <dbReference type="ChEBI" id="CHEBI:57386"/>
        <dbReference type="ChEBI" id="CHEBI:57783"/>
        <dbReference type="ChEBI" id="CHEBI:58349"/>
        <dbReference type="ChEBI" id="CHEBI:62242"/>
    </reaction>
    <physiologicalReaction direction="left-to-right" evidence="20">
        <dbReference type="Rhea" id="RHEA:44953"/>
    </physiologicalReaction>
</comment>
<dbReference type="GO" id="GO:0033306">
    <property type="term" value="P:phytol metabolic process"/>
    <property type="evidence" value="ECO:0007669"/>
    <property type="project" value="TreeGrafter"/>
</dbReference>
<dbReference type="OrthoDB" id="417891at2759"/>
<keyword evidence="9" id="KW-0576">Peroxisome</keyword>
<evidence type="ECO:0000256" key="12">
    <source>
        <dbReference type="ARBA" id="ARBA00038622"/>
    </source>
</evidence>
<feature type="region of interest" description="Disordered" evidence="21">
    <location>
        <begin position="128"/>
        <end position="147"/>
    </location>
</feature>
<gene>
    <name evidence="22" type="ORF">OCBIM_22006683mg</name>
</gene>
<comment type="pathway">
    <text evidence="2">Lipid metabolism.</text>
</comment>
<evidence type="ECO:0000256" key="7">
    <source>
        <dbReference type="ARBA" id="ARBA00023002"/>
    </source>
</evidence>
<evidence type="ECO:0000256" key="6">
    <source>
        <dbReference type="ARBA" id="ARBA00022857"/>
    </source>
</evidence>
<organism evidence="22">
    <name type="scientific">Octopus bimaculoides</name>
    <name type="common">California two-spotted octopus</name>
    <dbReference type="NCBI Taxonomy" id="37653"/>
    <lineage>
        <taxon>Eukaryota</taxon>
        <taxon>Metazoa</taxon>
        <taxon>Spiralia</taxon>
        <taxon>Lophotrochozoa</taxon>
        <taxon>Mollusca</taxon>
        <taxon>Cephalopoda</taxon>
        <taxon>Coleoidea</taxon>
        <taxon>Octopodiformes</taxon>
        <taxon>Octopoda</taxon>
        <taxon>Incirrata</taxon>
        <taxon>Octopodidae</taxon>
        <taxon>Octopus</taxon>
    </lineage>
</organism>
<evidence type="ECO:0000256" key="19">
    <source>
        <dbReference type="ARBA" id="ARBA00049386"/>
    </source>
</evidence>
<evidence type="ECO:0000256" key="9">
    <source>
        <dbReference type="ARBA" id="ARBA00023140"/>
    </source>
</evidence>
<protein>
    <recommendedName>
        <fullName evidence="14">Peroxisomal trans-2-enoyl-CoA reductase</fullName>
        <ecNumber evidence="13">1.3.1.38</ecNumber>
    </recommendedName>
</protein>
<dbReference type="GO" id="GO:0006633">
    <property type="term" value="P:fatty acid biosynthetic process"/>
    <property type="evidence" value="ECO:0007669"/>
    <property type="project" value="UniProtKB-KW"/>
</dbReference>
<evidence type="ECO:0000256" key="1">
    <source>
        <dbReference type="ARBA" id="ARBA00004275"/>
    </source>
</evidence>
<comment type="catalytic activity">
    <reaction evidence="19">
        <text>(2E)-decenoyl-CoA + NADPH + H(+) = decanoyl-CoA + NADP(+)</text>
        <dbReference type="Rhea" id="RHEA:44960"/>
        <dbReference type="ChEBI" id="CHEBI:15378"/>
        <dbReference type="ChEBI" id="CHEBI:57783"/>
        <dbReference type="ChEBI" id="CHEBI:58349"/>
        <dbReference type="ChEBI" id="CHEBI:61406"/>
        <dbReference type="ChEBI" id="CHEBI:61430"/>
    </reaction>
    <physiologicalReaction direction="left-to-right" evidence="19">
        <dbReference type="Rhea" id="RHEA:44961"/>
    </physiologicalReaction>
</comment>
<keyword evidence="10" id="KW-0275">Fatty acid biosynthesis</keyword>
<evidence type="ECO:0000256" key="20">
    <source>
        <dbReference type="ARBA" id="ARBA00049559"/>
    </source>
</evidence>
<dbReference type="STRING" id="37653.A0A0L8HT64"/>
<comment type="function">
    <text evidence="11">Participates in chain elongation of fatty acids. Catalyzes the reduction of trans-2-enoyl-CoAs of varying chain lengths from 6:1 to 16:1, having maximum activity with 10:1 CoA. Has no 2,4-dienoyl-CoA reductase activity.</text>
</comment>
<evidence type="ECO:0000256" key="18">
    <source>
        <dbReference type="ARBA" id="ARBA00049251"/>
    </source>
</evidence>
<keyword evidence="7" id="KW-0560">Oxidoreductase</keyword>
<dbReference type="PRINTS" id="PR00081">
    <property type="entry name" value="GDHRDH"/>
</dbReference>
<evidence type="ECO:0000256" key="15">
    <source>
        <dbReference type="ARBA" id="ARBA00047570"/>
    </source>
</evidence>
<comment type="subcellular location">
    <subcellularLocation>
        <location evidence="1">Peroxisome</location>
    </subcellularLocation>
</comment>
<keyword evidence="3" id="KW-0444">Lipid biosynthesis</keyword>
<name>A0A0L8HT64_OCTBM</name>
<keyword evidence="4" id="KW-0597">Phosphoprotein</keyword>
<dbReference type="Gene3D" id="3.40.50.720">
    <property type="entry name" value="NAD(P)-binding Rossmann-like Domain"/>
    <property type="match status" value="1"/>
</dbReference>
<evidence type="ECO:0000256" key="14">
    <source>
        <dbReference type="ARBA" id="ARBA00041063"/>
    </source>
</evidence>
<evidence type="ECO:0000256" key="11">
    <source>
        <dbReference type="ARBA" id="ARBA00037124"/>
    </source>
</evidence>
<dbReference type="SUPFAM" id="SSF51735">
    <property type="entry name" value="NAD(P)-binding Rossmann-fold domains"/>
    <property type="match status" value="1"/>
</dbReference>
<dbReference type="InterPro" id="IPR002347">
    <property type="entry name" value="SDR_fam"/>
</dbReference>
<dbReference type="PANTHER" id="PTHR24317">
    <property type="entry name" value="PEROXISOMAL TRANS-2-ENOYL-COA REDUCTASE"/>
    <property type="match status" value="1"/>
</dbReference>
<dbReference type="InterPro" id="IPR052388">
    <property type="entry name" value="Peroxisomal_t2-enoyl-CoA_red"/>
</dbReference>
<evidence type="ECO:0000256" key="4">
    <source>
        <dbReference type="ARBA" id="ARBA00022553"/>
    </source>
</evidence>
<dbReference type="EMBL" id="KQ417343">
    <property type="protein sequence ID" value="KOF92406.1"/>
    <property type="molecule type" value="Genomic_DNA"/>
</dbReference>
<evidence type="ECO:0000256" key="8">
    <source>
        <dbReference type="ARBA" id="ARBA00023098"/>
    </source>
</evidence>
<comment type="catalytic activity">
    <reaction evidence="17">
        <text>(2E)-hexenoyl-CoA + NADPH + H(+) = hexanoyl-CoA + NADP(+)</text>
        <dbReference type="Rhea" id="RHEA:44956"/>
        <dbReference type="ChEBI" id="CHEBI:15378"/>
        <dbReference type="ChEBI" id="CHEBI:57783"/>
        <dbReference type="ChEBI" id="CHEBI:58349"/>
        <dbReference type="ChEBI" id="CHEBI:62077"/>
        <dbReference type="ChEBI" id="CHEBI:62620"/>
    </reaction>
    <physiologicalReaction direction="left-to-right" evidence="17">
        <dbReference type="Rhea" id="RHEA:44957"/>
    </physiologicalReaction>
</comment>
<dbReference type="InterPro" id="IPR036291">
    <property type="entry name" value="NAD(P)-bd_dom_sf"/>
</dbReference>
<sequence>MTTDDDDDKVQSLWQSGCCRYYIIAYNQYMKQHGGSIVNIIADMWKGFPMMSHTGAARAGVDNLTKSLSVEWAESGVRVNAVAPVSAAVCFLLSPAASYITGATLKVDGASSLYSTIYDVPDHKKWPEYSCGSEENTDEDSSPKSKL</sequence>
<evidence type="ECO:0000256" key="10">
    <source>
        <dbReference type="ARBA" id="ARBA00023160"/>
    </source>
</evidence>
<dbReference type="PANTHER" id="PTHR24317:SF7">
    <property type="entry name" value="PEROXISOMAL TRANS-2-ENOYL-COA REDUCTASE"/>
    <property type="match status" value="1"/>
</dbReference>
<accession>A0A0L8HT64</accession>
<comment type="catalytic activity">
    <reaction evidence="18">
        <text>a (2E)-enoyl-CoA + NADPH + H(+) = a 2,3-saturated acyl-CoA + NADP(+)</text>
        <dbReference type="Rhea" id="RHEA:33763"/>
        <dbReference type="ChEBI" id="CHEBI:15378"/>
        <dbReference type="ChEBI" id="CHEBI:57783"/>
        <dbReference type="ChEBI" id="CHEBI:58349"/>
        <dbReference type="ChEBI" id="CHEBI:58856"/>
        <dbReference type="ChEBI" id="CHEBI:65111"/>
        <dbReference type="EC" id="1.3.1.38"/>
    </reaction>
    <physiologicalReaction direction="left-to-right" evidence="18">
        <dbReference type="Rhea" id="RHEA:33764"/>
    </physiologicalReaction>
</comment>
<evidence type="ECO:0000256" key="17">
    <source>
        <dbReference type="ARBA" id="ARBA00049108"/>
    </source>
</evidence>
<dbReference type="EC" id="1.3.1.38" evidence="13"/>
<dbReference type="Pfam" id="PF13561">
    <property type="entry name" value="adh_short_C2"/>
    <property type="match status" value="1"/>
</dbReference>
<evidence type="ECO:0000256" key="16">
    <source>
        <dbReference type="ARBA" id="ARBA00048686"/>
    </source>
</evidence>
<proteinExistence type="predicted"/>